<evidence type="ECO:0000256" key="12">
    <source>
        <dbReference type="SAM" id="MobiDB-lite"/>
    </source>
</evidence>
<keyword evidence="15" id="KW-1185">Reference proteome</keyword>
<dbReference type="Proteomes" id="UP000005835">
    <property type="component" value="Unassembled WGS sequence"/>
</dbReference>
<keyword evidence="6" id="KW-0479">Metal-binding</keyword>
<evidence type="ECO:0000256" key="5">
    <source>
        <dbReference type="ARBA" id="ARBA00022485"/>
    </source>
</evidence>
<evidence type="ECO:0000256" key="6">
    <source>
        <dbReference type="ARBA" id="ARBA00022723"/>
    </source>
</evidence>
<comment type="caution">
    <text evidence="14">The sequence shown here is derived from an EMBL/GenBank/DDBJ whole genome shotgun (WGS) entry which is preliminary data.</text>
</comment>
<evidence type="ECO:0000256" key="7">
    <source>
        <dbReference type="ARBA" id="ARBA00022763"/>
    </source>
</evidence>
<feature type="region of interest" description="Disordered" evidence="12">
    <location>
        <begin position="40"/>
        <end position="85"/>
    </location>
</feature>
<evidence type="ECO:0000256" key="4">
    <source>
        <dbReference type="ARBA" id="ARBA00019403"/>
    </source>
</evidence>
<feature type="compositionally biased region" description="Pro residues" evidence="12">
    <location>
        <begin position="69"/>
        <end position="84"/>
    </location>
</feature>
<name>K1JXC9_9BURK</name>
<protein>
    <recommendedName>
        <fullName evidence="4">Type-4 uracil-DNA glycosylase</fullName>
        <ecNumber evidence="3">3.2.2.27</ecNumber>
    </recommendedName>
</protein>
<dbReference type="Pfam" id="PF03167">
    <property type="entry name" value="UDG"/>
    <property type="match status" value="1"/>
</dbReference>
<dbReference type="AlphaFoldDB" id="K1JXC9"/>
<keyword evidence="5" id="KW-0004">4Fe-4S</keyword>
<dbReference type="STRING" id="742823.HMPREF9465_00080"/>
<feature type="compositionally biased region" description="Low complexity" evidence="12">
    <location>
        <begin position="41"/>
        <end position="52"/>
    </location>
</feature>
<dbReference type="InterPro" id="IPR005273">
    <property type="entry name" value="Ura-DNA_glyco_family4"/>
</dbReference>
<dbReference type="CDD" id="cd10030">
    <property type="entry name" value="UDG-F4_TTUDGA_SPO1dp_like"/>
    <property type="match status" value="1"/>
</dbReference>
<evidence type="ECO:0000256" key="10">
    <source>
        <dbReference type="ARBA" id="ARBA00023014"/>
    </source>
</evidence>
<proteinExistence type="inferred from homology"/>
<dbReference type="OrthoDB" id="5290748at2"/>
<comment type="catalytic activity">
    <reaction evidence="1">
        <text>Hydrolyzes single-stranded DNA or mismatched double-stranded DNA and polynucleotides, releasing free uracil.</text>
        <dbReference type="EC" id="3.2.2.27"/>
    </reaction>
</comment>
<dbReference type="NCBIfam" id="TIGR00758">
    <property type="entry name" value="UDG_fam4"/>
    <property type="match status" value="1"/>
</dbReference>
<dbReference type="GO" id="GO:0046872">
    <property type="term" value="F:metal ion binding"/>
    <property type="evidence" value="ECO:0007669"/>
    <property type="project" value="UniProtKB-KW"/>
</dbReference>
<evidence type="ECO:0000256" key="2">
    <source>
        <dbReference type="ARBA" id="ARBA00006521"/>
    </source>
</evidence>
<keyword evidence="7" id="KW-0227">DNA damage</keyword>
<dbReference type="InterPro" id="IPR036895">
    <property type="entry name" value="Uracil-DNA_glycosylase-like_sf"/>
</dbReference>
<dbReference type="HOGENOM" id="CLU_044815_1_0_4"/>
<evidence type="ECO:0000256" key="8">
    <source>
        <dbReference type="ARBA" id="ARBA00022801"/>
    </source>
</evidence>
<evidence type="ECO:0000256" key="1">
    <source>
        <dbReference type="ARBA" id="ARBA00001400"/>
    </source>
</evidence>
<dbReference type="GO" id="GO:0004844">
    <property type="term" value="F:uracil DNA N-glycosylase activity"/>
    <property type="evidence" value="ECO:0007669"/>
    <property type="project" value="UniProtKB-EC"/>
</dbReference>
<evidence type="ECO:0000256" key="11">
    <source>
        <dbReference type="ARBA" id="ARBA00023204"/>
    </source>
</evidence>
<evidence type="ECO:0000256" key="9">
    <source>
        <dbReference type="ARBA" id="ARBA00023004"/>
    </source>
</evidence>
<keyword evidence="8" id="KW-0378">Hydrolase</keyword>
<keyword evidence="9" id="KW-0408">Iron</keyword>
<dbReference type="PANTHER" id="PTHR33693">
    <property type="entry name" value="TYPE-5 URACIL-DNA GLYCOSYLASE"/>
    <property type="match status" value="1"/>
</dbReference>
<reference evidence="14 15" key="1">
    <citation type="submission" date="2012-05" db="EMBL/GenBank/DDBJ databases">
        <title>The Genome Sequence of Sutterella wadsworthensis 2_1_59BFAA.</title>
        <authorList>
            <consortium name="The Broad Institute Genome Sequencing Platform"/>
            <person name="Earl A."/>
            <person name="Ward D."/>
            <person name="Feldgarden M."/>
            <person name="Gevers D."/>
            <person name="Daigneault M."/>
            <person name="Strauss J."/>
            <person name="Allen-Vercoe E."/>
            <person name="Walker B."/>
            <person name="Young S.K."/>
            <person name="Zeng Q."/>
            <person name="Gargeya S."/>
            <person name="Fitzgerald M."/>
            <person name="Haas B."/>
            <person name="Abouelleil A."/>
            <person name="Alvarado L."/>
            <person name="Arachchi H.M."/>
            <person name="Berlin A.M."/>
            <person name="Chapman S.B."/>
            <person name="Goldberg J."/>
            <person name="Griggs A."/>
            <person name="Gujja S."/>
            <person name="Hansen M."/>
            <person name="Howarth C."/>
            <person name="Imamovic A."/>
            <person name="Larimer J."/>
            <person name="McCowen C."/>
            <person name="Montmayeur A."/>
            <person name="Murphy C."/>
            <person name="Neiman D."/>
            <person name="Pearson M."/>
            <person name="Priest M."/>
            <person name="Roberts A."/>
            <person name="Saif S."/>
            <person name="Shea T."/>
            <person name="Sisk P."/>
            <person name="Sykes S."/>
            <person name="Wortman J."/>
            <person name="Nusbaum C."/>
            <person name="Birren B."/>
        </authorList>
    </citation>
    <scope>NUCLEOTIDE SEQUENCE [LARGE SCALE GENOMIC DNA]</scope>
    <source>
        <strain evidence="14 15">2_1_59BFAA</strain>
    </source>
</reference>
<dbReference type="Gene3D" id="3.40.470.10">
    <property type="entry name" value="Uracil-DNA glycosylase-like domain"/>
    <property type="match status" value="1"/>
</dbReference>
<sequence length="316" mass="33851">MLSAADSLMWDALEIGPQWILRETEDVTLAETALRAELRQPAPAVRSAAPAAPSRPAPRPAARSTALPPGMPPEFAPRPAPARPAPVVRPVAEPISSAPQAPALVLPPEVVAACEKADWATLEGLAGACTCCSMAKSRQHVVFAEGGPGMRIALVGEAPGSEEDLQGIPFVGKSGQLLTQMLESIGIERRRDIAIMNVLKCRPPGNRNPAPAEVACCATYLRRQLLLVRPDVLLIMGRFAMQTLLGLGPDASIGSQRGRVHDVTIGDFDTKAVVSYHPSYLLRAPDEKAKAWEDLTLFRRLIREAGIKLAPVHHTH</sequence>
<dbReference type="GO" id="GO:0006281">
    <property type="term" value="P:DNA repair"/>
    <property type="evidence" value="ECO:0007669"/>
    <property type="project" value="UniProtKB-KW"/>
</dbReference>
<dbReference type="InterPro" id="IPR005122">
    <property type="entry name" value="Uracil-DNA_glycosylase-like"/>
</dbReference>
<comment type="similarity">
    <text evidence="2">Belongs to the uracil-DNA glycosylase (UDG) superfamily. Type 4 (UDGa) family.</text>
</comment>
<organism evidence="14 15">
    <name type="scientific">Sutterella wadsworthensis 2_1_59BFAA</name>
    <dbReference type="NCBI Taxonomy" id="742823"/>
    <lineage>
        <taxon>Bacteria</taxon>
        <taxon>Pseudomonadati</taxon>
        <taxon>Pseudomonadota</taxon>
        <taxon>Betaproteobacteria</taxon>
        <taxon>Burkholderiales</taxon>
        <taxon>Sutterellaceae</taxon>
        <taxon>Sutterella</taxon>
    </lineage>
</organism>
<dbReference type="eggNOG" id="COG1573">
    <property type="taxonomic scope" value="Bacteria"/>
</dbReference>
<dbReference type="SMART" id="SM00986">
    <property type="entry name" value="UDG"/>
    <property type="match status" value="1"/>
</dbReference>
<keyword evidence="10" id="KW-0411">Iron-sulfur</keyword>
<dbReference type="EC" id="3.2.2.27" evidence="3"/>
<dbReference type="SUPFAM" id="SSF52141">
    <property type="entry name" value="Uracil-DNA glycosylase-like"/>
    <property type="match status" value="1"/>
</dbReference>
<dbReference type="PANTHER" id="PTHR33693:SF1">
    <property type="entry name" value="TYPE-4 URACIL-DNA GLYCOSYLASE"/>
    <property type="match status" value="1"/>
</dbReference>
<keyword evidence="11" id="KW-0234">DNA repair</keyword>
<dbReference type="SMART" id="SM00987">
    <property type="entry name" value="UreE_C"/>
    <property type="match status" value="1"/>
</dbReference>
<dbReference type="EMBL" id="ADMG01000004">
    <property type="protein sequence ID" value="EKB32312.1"/>
    <property type="molecule type" value="Genomic_DNA"/>
</dbReference>
<dbReference type="InterPro" id="IPR051536">
    <property type="entry name" value="UDG_Type-4/5"/>
</dbReference>
<evidence type="ECO:0000313" key="14">
    <source>
        <dbReference type="EMBL" id="EKB32312.1"/>
    </source>
</evidence>
<evidence type="ECO:0000313" key="15">
    <source>
        <dbReference type="Proteomes" id="UP000005835"/>
    </source>
</evidence>
<feature type="domain" description="Uracil-DNA glycosylase-like" evidence="13">
    <location>
        <begin position="143"/>
        <end position="296"/>
    </location>
</feature>
<dbReference type="RefSeq" id="WP_005433028.1">
    <property type="nucleotide sequence ID" value="NZ_JH815513.1"/>
</dbReference>
<accession>K1JXC9</accession>
<gene>
    <name evidence="14" type="ORF">HMPREF9465_00080</name>
</gene>
<dbReference type="GO" id="GO:0051539">
    <property type="term" value="F:4 iron, 4 sulfur cluster binding"/>
    <property type="evidence" value="ECO:0007669"/>
    <property type="project" value="UniProtKB-KW"/>
</dbReference>
<evidence type="ECO:0000256" key="3">
    <source>
        <dbReference type="ARBA" id="ARBA00012030"/>
    </source>
</evidence>
<dbReference type="PATRIC" id="fig|742823.3.peg.83"/>
<evidence type="ECO:0000259" key="13">
    <source>
        <dbReference type="SMART" id="SM00986"/>
    </source>
</evidence>